<protein>
    <submittedName>
        <fullName evidence="1">Uncharacterized protein</fullName>
    </submittedName>
</protein>
<name>A0A0D6Q568_KOMEU</name>
<comment type="caution">
    <text evidence="1">The sequence shown here is derived from an EMBL/GenBank/DDBJ whole genome shotgun (WGS) entry which is preliminary data.</text>
</comment>
<dbReference type="RefSeq" id="WP_239648520.1">
    <property type="nucleotide sequence ID" value="NZ_BANI01000385.1"/>
</dbReference>
<organism evidence="1 2">
    <name type="scientific">Komagataeibacter europaeus NBRC 3261</name>
    <dbReference type="NCBI Taxonomy" id="1234669"/>
    <lineage>
        <taxon>Bacteria</taxon>
        <taxon>Pseudomonadati</taxon>
        <taxon>Pseudomonadota</taxon>
        <taxon>Alphaproteobacteria</taxon>
        <taxon>Acetobacterales</taxon>
        <taxon>Acetobacteraceae</taxon>
        <taxon>Komagataeibacter</taxon>
    </lineage>
</organism>
<reference evidence="1 2" key="1">
    <citation type="submission" date="2012-11" db="EMBL/GenBank/DDBJ databases">
        <title>Whole genome sequence of Gluconacetobacter europaeus NBRC3261.</title>
        <authorList>
            <person name="Azuma Y."/>
            <person name="Higashiura N."/>
            <person name="Hirakawa H."/>
            <person name="Matsushita K."/>
        </authorList>
    </citation>
    <scope>NUCLEOTIDE SEQUENCE [LARGE SCALE GENOMIC DNA]</scope>
    <source>
        <strain evidence="1 2">NBRC 3261</strain>
    </source>
</reference>
<dbReference type="EMBL" id="BANI01000385">
    <property type="protein sequence ID" value="GAN98115.1"/>
    <property type="molecule type" value="Genomic_DNA"/>
</dbReference>
<dbReference type="AlphaFoldDB" id="A0A0D6Q568"/>
<proteinExistence type="predicted"/>
<dbReference type="Proteomes" id="UP000032675">
    <property type="component" value="Unassembled WGS sequence"/>
</dbReference>
<evidence type="ECO:0000313" key="2">
    <source>
        <dbReference type="Proteomes" id="UP000032675"/>
    </source>
</evidence>
<gene>
    <name evidence="1" type="ORF">Geu3261_0459_001</name>
</gene>
<evidence type="ECO:0000313" key="1">
    <source>
        <dbReference type="EMBL" id="GAN98115.1"/>
    </source>
</evidence>
<accession>A0A0D6Q568</accession>
<sequence>MILLDYLVRKVVVYEAGEANGVASIRGTVRRDIAGRRLDYHFLSHRELYGPMCAFSIRYLQNIKAPQKFGDPLYAGFVPMQIFLDAVDMDFRDGGHCAEQLAPFFLNTKAGQQVRHDTFEFCINGYENHPRPVAACNLIADDKAPSDKGDHQ</sequence>